<protein>
    <recommendedName>
        <fullName evidence="9">Putative sodium-coupled neutral amino acid transporter 11</fullName>
    </recommendedName>
    <alternativeName>
        <fullName evidence="10">Solute carrier family 38 member 11</fullName>
    </alternativeName>
</protein>
<evidence type="ECO:0000313" key="14">
    <source>
        <dbReference type="Proteomes" id="UP000288716"/>
    </source>
</evidence>
<comment type="function">
    <text evidence="8">Putative sodium-dependent amino acid/proton antiporter.</text>
</comment>
<feature type="transmembrane region" description="Helical" evidence="11">
    <location>
        <begin position="306"/>
        <end position="339"/>
    </location>
</feature>
<name>A0A443SJ23_9ACAR</name>
<keyword evidence="3" id="KW-0813">Transport</keyword>
<comment type="subcellular location">
    <subcellularLocation>
        <location evidence="1">Membrane</location>
        <topology evidence="1">Multi-pass membrane protein</topology>
    </subcellularLocation>
</comment>
<keyword evidence="5" id="KW-0029">Amino-acid transport</keyword>
<evidence type="ECO:0000256" key="10">
    <source>
        <dbReference type="ARBA" id="ARBA00041723"/>
    </source>
</evidence>
<organism evidence="13 14">
    <name type="scientific">Leptotrombidium deliense</name>
    <dbReference type="NCBI Taxonomy" id="299467"/>
    <lineage>
        <taxon>Eukaryota</taxon>
        <taxon>Metazoa</taxon>
        <taxon>Ecdysozoa</taxon>
        <taxon>Arthropoda</taxon>
        <taxon>Chelicerata</taxon>
        <taxon>Arachnida</taxon>
        <taxon>Acari</taxon>
        <taxon>Acariformes</taxon>
        <taxon>Trombidiformes</taxon>
        <taxon>Prostigmata</taxon>
        <taxon>Anystina</taxon>
        <taxon>Parasitengona</taxon>
        <taxon>Trombiculoidea</taxon>
        <taxon>Trombiculidae</taxon>
        <taxon>Leptotrombidium</taxon>
    </lineage>
</organism>
<dbReference type="GO" id="GO:0016020">
    <property type="term" value="C:membrane"/>
    <property type="evidence" value="ECO:0007669"/>
    <property type="project" value="UniProtKB-SubCell"/>
</dbReference>
<evidence type="ECO:0000256" key="6">
    <source>
        <dbReference type="ARBA" id="ARBA00022989"/>
    </source>
</evidence>
<keyword evidence="6 11" id="KW-1133">Transmembrane helix</keyword>
<evidence type="ECO:0000256" key="7">
    <source>
        <dbReference type="ARBA" id="ARBA00023136"/>
    </source>
</evidence>
<dbReference type="OrthoDB" id="28208at2759"/>
<comment type="similarity">
    <text evidence="2">Belongs to the amino acid/polyamine transporter 2 family.</text>
</comment>
<evidence type="ECO:0000256" key="8">
    <source>
        <dbReference type="ARBA" id="ARBA00037101"/>
    </source>
</evidence>
<comment type="caution">
    <text evidence="13">The sequence shown here is derived from an EMBL/GenBank/DDBJ whole genome shotgun (WGS) entry which is preliminary data.</text>
</comment>
<feature type="transmembrane region" description="Helical" evidence="11">
    <location>
        <begin position="264"/>
        <end position="285"/>
    </location>
</feature>
<feature type="transmembrane region" description="Helical" evidence="11">
    <location>
        <begin position="179"/>
        <end position="200"/>
    </location>
</feature>
<evidence type="ECO:0000256" key="3">
    <source>
        <dbReference type="ARBA" id="ARBA00022448"/>
    </source>
</evidence>
<dbReference type="STRING" id="299467.A0A443SJ23"/>
<dbReference type="PANTHER" id="PTHR22950">
    <property type="entry name" value="AMINO ACID TRANSPORTER"/>
    <property type="match status" value="1"/>
</dbReference>
<evidence type="ECO:0000256" key="4">
    <source>
        <dbReference type="ARBA" id="ARBA00022692"/>
    </source>
</evidence>
<dbReference type="GO" id="GO:0015179">
    <property type="term" value="F:L-amino acid transmembrane transporter activity"/>
    <property type="evidence" value="ECO:0007669"/>
    <property type="project" value="TreeGrafter"/>
</dbReference>
<dbReference type="EMBL" id="NCKV01001949">
    <property type="protein sequence ID" value="RWS27531.1"/>
    <property type="molecule type" value="Genomic_DNA"/>
</dbReference>
<keyword evidence="14" id="KW-1185">Reference proteome</keyword>
<evidence type="ECO:0000256" key="11">
    <source>
        <dbReference type="SAM" id="Phobius"/>
    </source>
</evidence>
<evidence type="ECO:0000256" key="1">
    <source>
        <dbReference type="ARBA" id="ARBA00004141"/>
    </source>
</evidence>
<keyword evidence="7 11" id="KW-0472">Membrane</keyword>
<reference evidence="13 14" key="1">
    <citation type="journal article" date="2018" name="Gigascience">
        <title>Genomes of trombidid mites reveal novel predicted allergens and laterally-transferred genes associated with secondary metabolism.</title>
        <authorList>
            <person name="Dong X."/>
            <person name="Chaisiri K."/>
            <person name="Xia D."/>
            <person name="Armstrong S.D."/>
            <person name="Fang Y."/>
            <person name="Donnelly M.J."/>
            <person name="Kadowaki T."/>
            <person name="McGarry J.W."/>
            <person name="Darby A.C."/>
            <person name="Makepeace B.L."/>
        </authorList>
    </citation>
    <scope>NUCLEOTIDE SEQUENCE [LARGE SCALE GENOMIC DNA]</scope>
    <source>
        <strain evidence="13">UoL-UT</strain>
    </source>
</reference>
<evidence type="ECO:0000256" key="9">
    <source>
        <dbReference type="ARBA" id="ARBA00040814"/>
    </source>
</evidence>
<dbReference type="Pfam" id="PF01490">
    <property type="entry name" value="Aa_trans"/>
    <property type="match status" value="1"/>
</dbReference>
<dbReference type="AlphaFoldDB" id="A0A443SJ23"/>
<accession>A0A443SJ23</accession>
<proteinExistence type="inferred from homology"/>
<evidence type="ECO:0000256" key="5">
    <source>
        <dbReference type="ARBA" id="ARBA00022970"/>
    </source>
</evidence>
<gene>
    <name evidence="13" type="ORF">B4U80_03337</name>
</gene>
<feature type="transmembrane region" description="Helical" evidence="11">
    <location>
        <begin position="359"/>
        <end position="381"/>
    </location>
</feature>
<feature type="transmembrane region" description="Helical" evidence="11">
    <location>
        <begin position="146"/>
        <end position="167"/>
    </location>
</feature>
<sequence>NITCITGIPYALRRAGFGVGVLLLVAIAVITDYSLCVLVKAGNLAGVSTYQDVVEAAFGKWGFYLLTVIQFIYPFIGKITKVYLKLTSMISYNVIIGDTATKVFRRVFGVTKQSALGNRNTVIFLCTVLITCPLSLQRNIAKLNKISLMSLVFIFFIMIFILFRIFTFGDQVPLTEDSYSFMSDGVTEAIGIIAFAYMCHHNSFLLYESLENPTQTRWNKVTHISLGISCIIVLTFGIAGYVTFTGFSQGDLLENYCMSDDLSNLTRLLFTVTIMLTYPIECFVVREVLENALWAGKAPDTKSHNILLTSVIVASAFLLSTLTDCLGIGILAAVPLAYILPAATYLKLDHGRLLTWQNVPPFLLVLFGVVVALCGTVFAVFNVMSGVSCSHGVEMPYCKDSDAYPTLATNTTKF</sequence>
<feature type="transmembrane region" description="Helical" evidence="11">
    <location>
        <begin position="221"/>
        <end position="244"/>
    </location>
</feature>
<feature type="transmembrane region" description="Helical" evidence="11">
    <location>
        <begin position="61"/>
        <end position="80"/>
    </location>
</feature>
<feature type="non-terminal residue" evidence="13">
    <location>
        <position position="1"/>
    </location>
</feature>
<dbReference type="PANTHER" id="PTHR22950:SF458">
    <property type="entry name" value="SODIUM-COUPLED NEUTRAL AMINO ACID TRANSPORTER 11-RELATED"/>
    <property type="match status" value="1"/>
</dbReference>
<feature type="domain" description="Amino acid transporter transmembrane" evidence="12">
    <location>
        <begin position="7"/>
        <end position="379"/>
    </location>
</feature>
<keyword evidence="4 11" id="KW-0812">Transmembrane</keyword>
<dbReference type="VEuPathDB" id="VectorBase:LDEU004510"/>
<evidence type="ECO:0000313" key="13">
    <source>
        <dbReference type="EMBL" id="RWS27531.1"/>
    </source>
</evidence>
<dbReference type="InterPro" id="IPR013057">
    <property type="entry name" value="AA_transpt_TM"/>
</dbReference>
<feature type="transmembrane region" description="Helical" evidence="11">
    <location>
        <begin position="21"/>
        <end position="41"/>
    </location>
</feature>
<dbReference type="Proteomes" id="UP000288716">
    <property type="component" value="Unassembled WGS sequence"/>
</dbReference>
<evidence type="ECO:0000256" key="2">
    <source>
        <dbReference type="ARBA" id="ARBA00008066"/>
    </source>
</evidence>
<evidence type="ECO:0000259" key="12">
    <source>
        <dbReference type="Pfam" id="PF01490"/>
    </source>
</evidence>